<reference evidence="2" key="1">
    <citation type="submission" date="2022-10" db="EMBL/GenBank/DDBJ databases">
        <title>Cytochrome P450 Catalyzes Benzene Ring Formation in the Biosynthesis of Trialkyl-Substituted Aromatic Polyketides.</title>
        <authorList>
            <person name="Zhao E."/>
            <person name="Ge H."/>
        </authorList>
    </citation>
    <scope>NUCLEOTIDE SEQUENCE</scope>
    <source>
        <strain evidence="2">NA0869</strain>
    </source>
</reference>
<feature type="transmembrane region" description="Helical" evidence="1">
    <location>
        <begin position="6"/>
        <end position="33"/>
    </location>
</feature>
<name>A0ABY6IAV7_STRPE</name>
<dbReference type="RefSeq" id="WP_264245543.1">
    <property type="nucleotide sequence ID" value="NZ_CP107567.1"/>
</dbReference>
<evidence type="ECO:0000313" key="2">
    <source>
        <dbReference type="EMBL" id="UYQ63345.1"/>
    </source>
</evidence>
<sequence length="55" mass="5992">METLGSLFVLLLVGGVLMALMAVVLVSVCVGRWRKRAIADMERQETHTAFGDGSR</sequence>
<accession>A0ABY6IAV7</accession>
<keyword evidence="1" id="KW-0472">Membrane</keyword>
<organism evidence="2 3">
    <name type="scientific">Streptomyces peucetius</name>
    <dbReference type="NCBI Taxonomy" id="1950"/>
    <lineage>
        <taxon>Bacteria</taxon>
        <taxon>Bacillati</taxon>
        <taxon>Actinomycetota</taxon>
        <taxon>Actinomycetes</taxon>
        <taxon>Kitasatosporales</taxon>
        <taxon>Streptomycetaceae</taxon>
        <taxon>Streptomyces</taxon>
    </lineage>
</organism>
<dbReference type="Proteomes" id="UP001163878">
    <property type="component" value="Chromosome"/>
</dbReference>
<dbReference type="EMBL" id="CP107567">
    <property type="protein sequence ID" value="UYQ63345.1"/>
    <property type="molecule type" value="Genomic_DNA"/>
</dbReference>
<keyword evidence="1" id="KW-0812">Transmembrane</keyword>
<proteinExistence type="predicted"/>
<keyword evidence="3" id="KW-1185">Reference proteome</keyword>
<gene>
    <name evidence="2" type="ORF">OGH68_18995</name>
</gene>
<evidence type="ECO:0000256" key="1">
    <source>
        <dbReference type="SAM" id="Phobius"/>
    </source>
</evidence>
<keyword evidence="1" id="KW-1133">Transmembrane helix</keyword>
<protein>
    <submittedName>
        <fullName evidence="2">Uncharacterized protein</fullName>
    </submittedName>
</protein>
<evidence type="ECO:0000313" key="3">
    <source>
        <dbReference type="Proteomes" id="UP001163878"/>
    </source>
</evidence>